<organism evidence="5 6">
    <name type="scientific">Noviherbaspirillum saxi</name>
    <dbReference type="NCBI Taxonomy" id="2320863"/>
    <lineage>
        <taxon>Bacteria</taxon>
        <taxon>Pseudomonadati</taxon>
        <taxon>Pseudomonadota</taxon>
        <taxon>Betaproteobacteria</taxon>
        <taxon>Burkholderiales</taxon>
        <taxon>Oxalobacteraceae</taxon>
        <taxon>Noviherbaspirillum</taxon>
    </lineage>
</organism>
<accession>A0A3A3FIM6</accession>
<evidence type="ECO:0000313" key="5">
    <source>
        <dbReference type="EMBL" id="RJF92384.1"/>
    </source>
</evidence>
<dbReference type="InterPro" id="IPR051157">
    <property type="entry name" value="PDH/Transketolase"/>
</dbReference>
<dbReference type="InterPro" id="IPR033248">
    <property type="entry name" value="Transketolase_C"/>
</dbReference>
<reference evidence="6" key="1">
    <citation type="submission" date="2018-09" db="EMBL/GenBank/DDBJ databases">
        <authorList>
            <person name="Zhu H."/>
        </authorList>
    </citation>
    <scope>NUCLEOTIDE SEQUENCE [LARGE SCALE GENOMIC DNA]</scope>
    <source>
        <strain evidence="6">K1R23-30</strain>
    </source>
</reference>
<evidence type="ECO:0000256" key="3">
    <source>
        <dbReference type="ARBA" id="ARBA00023052"/>
    </source>
</evidence>
<dbReference type="Gene3D" id="3.40.50.970">
    <property type="match status" value="1"/>
</dbReference>
<dbReference type="Pfam" id="PF02780">
    <property type="entry name" value="Transketolase_C"/>
    <property type="match status" value="1"/>
</dbReference>
<feature type="domain" description="Transketolase-like pyrimidine-binding" evidence="4">
    <location>
        <begin position="23"/>
        <end position="187"/>
    </location>
</feature>
<gene>
    <name evidence="5" type="ORF">D3871_27580</name>
</gene>
<dbReference type="AlphaFoldDB" id="A0A3A3FIM6"/>
<evidence type="ECO:0000256" key="1">
    <source>
        <dbReference type="ARBA" id="ARBA00001964"/>
    </source>
</evidence>
<dbReference type="PANTHER" id="PTHR43825:SF1">
    <property type="entry name" value="TRANSKETOLASE-LIKE PYRIMIDINE-BINDING DOMAIN-CONTAINING PROTEIN"/>
    <property type="match status" value="1"/>
</dbReference>
<protein>
    <submittedName>
        <fullName evidence="5">Transketolase family protein</fullName>
    </submittedName>
</protein>
<keyword evidence="6" id="KW-1185">Reference proteome</keyword>
<dbReference type="OrthoDB" id="8732661at2"/>
<proteinExistence type="inferred from homology"/>
<dbReference type="CDD" id="cd07033">
    <property type="entry name" value="TPP_PYR_DXS_TK_like"/>
    <property type="match status" value="1"/>
</dbReference>
<dbReference type="InterPro" id="IPR029061">
    <property type="entry name" value="THDP-binding"/>
</dbReference>
<dbReference type="EMBL" id="QYUO01000003">
    <property type="protein sequence ID" value="RJF92384.1"/>
    <property type="molecule type" value="Genomic_DNA"/>
</dbReference>
<dbReference type="Gene3D" id="3.40.50.920">
    <property type="match status" value="1"/>
</dbReference>
<dbReference type="Pfam" id="PF02779">
    <property type="entry name" value="Transket_pyr"/>
    <property type="match status" value="1"/>
</dbReference>
<evidence type="ECO:0000313" key="6">
    <source>
        <dbReference type="Proteomes" id="UP000265955"/>
    </source>
</evidence>
<keyword evidence="3" id="KW-0786">Thiamine pyrophosphate</keyword>
<comment type="cofactor">
    <cofactor evidence="1">
        <name>thiamine diphosphate</name>
        <dbReference type="ChEBI" id="CHEBI:58937"/>
    </cofactor>
</comment>
<dbReference type="RefSeq" id="WP_119772269.1">
    <property type="nucleotide sequence ID" value="NZ_QYUO01000003.1"/>
</dbReference>
<evidence type="ECO:0000256" key="2">
    <source>
        <dbReference type="ARBA" id="ARBA00007131"/>
    </source>
</evidence>
<dbReference type="FunFam" id="3.40.50.970:FF:000129">
    <property type="entry name" value="Transketolase"/>
    <property type="match status" value="1"/>
</dbReference>
<comment type="caution">
    <text evidence="5">The sequence shown here is derived from an EMBL/GenBank/DDBJ whole genome shotgun (WGS) entry which is preliminary data.</text>
</comment>
<comment type="similarity">
    <text evidence="2">Belongs to the transketolase family.</text>
</comment>
<dbReference type="InterPro" id="IPR009014">
    <property type="entry name" value="Transketo_C/PFOR_II"/>
</dbReference>
<dbReference type="SUPFAM" id="SSF52518">
    <property type="entry name" value="Thiamin diphosphate-binding fold (THDP-binding)"/>
    <property type="match status" value="1"/>
</dbReference>
<dbReference type="InterPro" id="IPR005475">
    <property type="entry name" value="Transketolase-like_Pyr-bd"/>
</dbReference>
<dbReference type="SMART" id="SM00861">
    <property type="entry name" value="Transket_pyr"/>
    <property type="match status" value="1"/>
</dbReference>
<sequence>MLELKQPGRTLAMSESEEVVGRASQFAPFSIGMLKAATVHPELVLLTADLGKYTDTAEFRERYPQRFFNVGMAEQALVMAAAGLSKVGKLSYCTTYGTFATRRAYDFLAIACAHSNESVKMFAGNPGLLSGYGGTHQANEDLALMRSIPGMTVLDPCDATEMAQIAEMAADLPGTVYCRLLRGNVPVVFDAATHRVEIGKGKVFGSGSDIGFVSTGSMTERVIDARKQLERQGVATSLFHTASLKPFDSAGLVAFASQVKRLVICENHVAIGGLATMAIDALQEAGLQRKVLKIAIPDQFTECGSHAYLLDRYGLSTGRIVERVAAWLEAA</sequence>
<evidence type="ECO:0000259" key="4">
    <source>
        <dbReference type="SMART" id="SM00861"/>
    </source>
</evidence>
<dbReference type="SUPFAM" id="SSF52922">
    <property type="entry name" value="TK C-terminal domain-like"/>
    <property type="match status" value="1"/>
</dbReference>
<dbReference type="PANTHER" id="PTHR43825">
    <property type="entry name" value="PYRUVATE DEHYDROGENASE E1 COMPONENT"/>
    <property type="match status" value="1"/>
</dbReference>
<dbReference type="Proteomes" id="UP000265955">
    <property type="component" value="Unassembled WGS sequence"/>
</dbReference>
<name>A0A3A3FIM6_9BURK</name>